<dbReference type="Pfam" id="PF00550">
    <property type="entry name" value="PP-binding"/>
    <property type="match status" value="1"/>
</dbReference>
<dbReference type="Gene3D" id="3.40.50.12780">
    <property type="entry name" value="N-terminal domain of ligase-like"/>
    <property type="match status" value="1"/>
</dbReference>
<accession>A0ABD3RV35</accession>
<keyword evidence="2" id="KW-0812">Transmembrane</keyword>
<dbReference type="InterPro" id="IPR009081">
    <property type="entry name" value="PP-bd_ACP"/>
</dbReference>
<gene>
    <name evidence="4" type="ORF">ACHAXA_009705</name>
</gene>
<dbReference type="SUPFAM" id="SSF47336">
    <property type="entry name" value="ACP-like"/>
    <property type="match status" value="1"/>
</dbReference>
<feature type="transmembrane region" description="Helical" evidence="2">
    <location>
        <begin position="1150"/>
        <end position="1168"/>
    </location>
</feature>
<dbReference type="PANTHER" id="PTHR43201">
    <property type="entry name" value="ACYL-COA SYNTHETASE"/>
    <property type="match status" value="1"/>
</dbReference>
<dbReference type="PANTHER" id="PTHR43201:SF10">
    <property type="entry name" value="CARRIER DOMAIN-CONTAINING PROTEIN"/>
    <property type="match status" value="1"/>
</dbReference>
<evidence type="ECO:0000256" key="2">
    <source>
        <dbReference type="SAM" id="Phobius"/>
    </source>
</evidence>
<dbReference type="Pfam" id="PF00501">
    <property type="entry name" value="AMP-binding"/>
    <property type="match status" value="1"/>
</dbReference>
<dbReference type="InterPro" id="IPR011004">
    <property type="entry name" value="Trimer_LpxA-like_sf"/>
</dbReference>
<dbReference type="InterPro" id="IPR045851">
    <property type="entry name" value="AMP-bd_C_sf"/>
</dbReference>
<evidence type="ECO:0000256" key="1">
    <source>
        <dbReference type="SAM" id="MobiDB-lite"/>
    </source>
</evidence>
<reference evidence="4 5" key="1">
    <citation type="submission" date="2024-10" db="EMBL/GenBank/DDBJ databases">
        <title>Updated reference genomes for cyclostephanoid diatoms.</title>
        <authorList>
            <person name="Roberts W.R."/>
            <person name="Alverson A.J."/>
        </authorList>
    </citation>
    <scope>NUCLEOTIDE SEQUENCE [LARGE SCALE GENOMIC DNA]</scope>
    <source>
        <strain evidence="4 5">AJA228-03</strain>
    </source>
</reference>
<organism evidence="4 5">
    <name type="scientific">Cyclostephanos tholiformis</name>
    <dbReference type="NCBI Taxonomy" id="382380"/>
    <lineage>
        <taxon>Eukaryota</taxon>
        <taxon>Sar</taxon>
        <taxon>Stramenopiles</taxon>
        <taxon>Ochrophyta</taxon>
        <taxon>Bacillariophyta</taxon>
        <taxon>Coscinodiscophyceae</taxon>
        <taxon>Thalassiosirophycidae</taxon>
        <taxon>Stephanodiscales</taxon>
        <taxon>Stephanodiscaceae</taxon>
        <taxon>Cyclostephanos</taxon>
    </lineage>
</organism>
<evidence type="ECO:0000259" key="3">
    <source>
        <dbReference type="PROSITE" id="PS50075"/>
    </source>
</evidence>
<feature type="region of interest" description="Disordered" evidence="1">
    <location>
        <begin position="262"/>
        <end position="309"/>
    </location>
</feature>
<dbReference type="Gene3D" id="1.10.1200.10">
    <property type="entry name" value="ACP-like"/>
    <property type="match status" value="1"/>
</dbReference>
<dbReference type="Proteomes" id="UP001530377">
    <property type="component" value="Unassembled WGS sequence"/>
</dbReference>
<feature type="domain" description="Carrier" evidence="3">
    <location>
        <begin position="805"/>
        <end position="881"/>
    </location>
</feature>
<dbReference type="Gene3D" id="3.30.300.30">
    <property type="match status" value="1"/>
</dbReference>
<dbReference type="EMBL" id="JALLPB020000167">
    <property type="protein sequence ID" value="KAL3816067.1"/>
    <property type="molecule type" value="Genomic_DNA"/>
</dbReference>
<protein>
    <recommendedName>
        <fullName evidence="3">Carrier domain-containing protein</fullName>
    </recommendedName>
</protein>
<dbReference type="Gene3D" id="2.160.10.10">
    <property type="entry name" value="Hexapeptide repeat proteins"/>
    <property type="match status" value="1"/>
</dbReference>
<feature type="transmembrane region" description="Helical" evidence="2">
    <location>
        <begin position="1462"/>
        <end position="1483"/>
    </location>
</feature>
<feature type="compositionally biased region" description="Low complexity" evidence="1">
    <location>
        <begin position="276"/>
        <end position="296"/>
    </location>
</feature>
<feature type="transmembrane region" description="Helical" evidence="2">
    <location>
        <begin position="1206"/>
        <end position="1231"/>
    </location>
</feature>
<keyword evidence="5" id="KW-1185">Reference proteome</keyword>
<sequence length="1767" mass="193790">MSLTTSDEKVDDGSSSTTVADDVPLLAACRHLLQPNGCIVGKDVARAILPSFPTFCSAIPKTTTTTTSDGGRGMGMEGKGGSRVALASIDGRSPLTHDRVRDFCVDYYGPALHSLGFGRGDRIALVLPNGPELALAIFATSHWASCVPLSANGALSELESDLLRCGANLVVGPYSGRMAPATSPKNYNAPRMGGGGGDDYDCFNVASSTNGVRDWSAFRTIEECANKVGIPFVGLVPSPFESGIFTLQASRLPRPLRFGEETINTRDPFNEPPTILPSLLRSFSPRSRSSKGSQPPTLRNDGTIASTEPNSADDEVLVLFTSGTTGSKKLVPHVMGDMLTAAATIALSWDLSPSDVNCNLMPLFHVGGIVRQVFSPIFSGGCVICCPAFDPAIFWALLAKGAFTWYYAAPTMHQLILQTGKSDGIIGNGGECHLKLRMIANAAGGLLPSLAKEMFQVFDATVLPSYGMTECMPISSPPSTYRLDKVGTSGVAVGPELAILNTATLQPVPPGEEGTICVRGEPCFRGYGKIVNESSENPEPVGETFLEGGWFNTGDLGYIDRDGYLFITGRSKEVINRGGEIISPMEVEEAAMGHPDIVACAAFSALHNVLQEVVGIVVVMKSGRPRLDLLTLHEYLGELLAAPKWPQCLVFMDSLPKSHTNKLLRVKLGARLQLPELSDEMNTTERTFEAMCPPQGTPLDVPIRARRVNLYAIDIECQLTALLAKQSDQRLVVVPHSRRALTFVCYLVNINRIEAIKTAIQCMARYMVPSHFVETDEAALNSKLLPPPNMTDAVATILQEEQPSRSVDPSVQIVKTIFTEILDLDYLPGADANFFHLGGSSMMASQMASKIRKSFSIACSGSEVFQHASPNEMAKLICKRQRKDCLSISTKTSERTYDIADDSKSISDHGAPFTPNRLNPRNSLGAALFQLVPLFIVFPFYQVSKYSLFLKALLWSMNNVPGYNAIFLGRFLLTSFVFHTVWMTVTPLIFVLMKWIIIGRYKSGRYPIWGSYYLRWWFVDVMRKIFGKGIWDSNDALLAIYYRMLGANIGKGARIHPDADVAEFDLVEVGERAAVEVSTLRGFGVDNGAMILGPVKVGNYGSLGLKSIVAPYTCIPDNCHLGPVTSSYDAVALDVSNARVNRKCFPGPPMWMQLCIVGPIIFLVRTVAQVPPLFVLFKMVQYKASHDRYFLTTSDLIEWLTDPHRIPYLIGIGLARKLLSPFFYMAAALIVKKVVIGRFEAGPRDTSRHWLLLRHKLTADLFTRDRIQNVTDLIGRHYEMVSVLYRLLGARVGKRGKCGRICLNHGEVQSSRTSPVVHMIVFWPGQQPGFTGEFDLLEIGDDVVFGSRSAILFTTIDSCEKVILCAGSNVADNCVVLPGGIIGKNAVLASNSLCPVGRYLPESSVWLGSKGCEPSCLEKGVDVEVSGQIMACHVQQEKLTMMGDASTLRPFGKAFYLRQASYFVWTLEMLVVFTVVAKTFILIFHTSPLLLGIHGAAAYLYGWSFAERDYQGNSFSGGELYITFLLIYMLAHLFRVVLWVVIELTAKWTVMGKRLEGRYNYDTSSYLQRWEIYQTIANGREFSNMNLMDFFCGTPYMSAFFRLNGANIGKDCCLYPAGADPFMTEPDLVFMGDRCVVDRASIVCHLNTRGNFELAKIVIEENCTLRNGSRVQQACHMEEGSQLLEKGLAMTGEIIEAFSVWQGSPASWWFQYEQQLLATLACNSYGVGVDLDVGVNGAKNGSFIEPDRHTPLLMEVPLWGGEGHAIV</sequence>
<evidence type="ECO:0000313" key="4">
    <source>
        <dbReference type="EMBL" id="KAL3816067.1"/>
    </source>
</evidence>
<keyword evidence="2" id="KW-0472">Membrane</keyword>
<dbReference type="InterPro" id="IPR000873">
    <property type="entry name" value="AMP-dep_synth/lig_dom"/>
</dbReference>
<dbReference type="SUPFAM" id="SSF51161">
    <property type="entry name" value="Trimeric LpxA-like enzymes"/>
    <property type="match status" value="3"/>
</dbReference>
<dbReference type="InterPro" id="IPR036736">
    <property type="entry name" value="ACP-like_sf"/>
</dbReference>
<dbReference type="PROSITE" id="PS50075">
    <property type="entry name" value="CARRIER"/>
    <property type="match status" value="1"/>
</dbReference>
<feature type="transmembrane region" description="Helical" evidence="2">
    <location>
        <begin position="979"/>
        <end position="997"/>
    </location>
</feature>
<dbReference type="Gene3D" id="3.40.50.980">
    <property type="match status" value="1"/>
</dbReference>
<name>A0ABD3RV35_9STRA</name>
<keyword evidence="2" id="KW-1133">Transmembrane helix</keyword>
<feature type="transmembrane region" description="Helical" evidence="2">
    <location>
        <begin position="1518"/>
        <end position="1542"/>
    </location>
</feature>
<dbReference type="InterPro" id="IPR025110">
    <property type="entry name" value="AMP-bd_C"/>
</dbReference>
<comment type="caution">
    <text evidence="4">The sequence shown here is derived from an EMBL/GenBank/DDBJ whole genome shotgun (WGS) entry which is preliminary data.</text>
</comment>
<proteinExistence type="predicted"/>
<dbReference type="SUPFAM" id="SSF56801">
    <property type="entry name" value="Acetyl-CoA synthetase-like"/>
    <property type="match status" value="1"/>
</dbReference>
<evidence type="ECO:0000313" key="5">
    <source>
        <dbReference type="Proteomes" id="UP001530377"/>
    </source>
</evidence>
<dbReference type="Pfam" id="PF13193">
    <property type="entry name" value="AMP-binding_C"/>
    <property type="match status" value="1"/>
</dbReference>
<dbReference type="InterPro" id="IPR042099">
    <property type="entry name" value="ANL_N_sf"/>
</dbReference>